<evidence type="ECO:0000313" key="1">
    <source>
        <dbReference type="EMBL" id="RQH42969.1"/>
    </source>
</evidence>
<dbReference type="AlphaFoldDB" id="A0A3N6PTX7"/>
<dbReference type="RefSeq" id="WP_124146729.1">
    <property type="nucleotide sequence ID" value="NZ_CAWOKI010000189.1"/>
</dbReference>
<protein>
    <submittedName>
        <fullName evidence="1">DUF3038 domain-containing protein</fullName>
    </submittedName>
</protein>
<accession>A0A3N6PTX7</accession>
<keyword evidence="2" id="KW-1185">Reference proteome</keyword>
<dbReference type="Pfam" id="PF11237">
    <property type="entry name" value="DUF3038"/>
    <property type="match status" value="1"/>
</dbReference>
<dbReference type="OrthoDB" id="484027at2"/>
<gene>
    <name evidence="1" type="ORF">D5R40_14125</name>
</gene>
<reference evidence="1 2" key="1">
    <citation type="journal article" date="2018" name="ACS Chem. Biol.">
        <title>Ketoreductase domain dysfunction expands chemodiversity: malyngamide biosynthesis in the cyanobacterium Okeania hirsuta.</title>
        <authorList>
            <person name="Moss N.A."/>
            <person name="Leao T."/>
            <person name="Rankin M."/>
            <person name="McCullough T.M."/>
            <person name="Qu P."/>
            <person name="Korobeynikov A."/>
            <person name="Smith J.L."/>
            <person name="Gerwick L."/>
            <person name="Gerwick W.H."/>
        </authorList>
    </citation>
    <scope>NUCLEOTIDE SEQUENCE [LARGE SCALE GENOMIC DNA]</scope>
    <source>
        <strain evidence="1 2">PAB10Feb10-1</strain>
    </source>
</reference>
<comment type="caution">
    <text evidence="1">The sequence shown here is derived from an EMBL/GenBank/DDBJ whole genome shotgun (WGS) entry which is preliminary data.</text>
</comment>
<dbReference type="EMBL" id="RCBY01000070">
    <property type="protein sequence ID" value="RQH42969.1"/>
    <property type="molecule type" value="Genomic_DNA"/>
</dbReference>
<dbReference type="Proteomes" id="UP000269154">
    <property type="component" value="Unassembled WGS sequence"/>
</dbReference>
<sequence length="191" mass="21468">MVTSAAPGNTSVFILPSRQDYTQPTVAKKVRSNQIRTKLDMELLALNVLTGINSDSILRVASKLNISPKLADELTLVVDEKRGMSANQPLKTEEAKSFILVICHLAKQNQALIRRAVALMEQVAAQNTKPQSVTLLREYLEKFKKAYKQYHIYSENTSQDNPEKLALKLLVNLLFYSSPQGCSRLWSSLKF</sequence>
<proteinExistence type="predicted"/>
<name>A0A3N6PTX7_9CYAN</name>
<organism evidence="1 2">
    <name type="scientific">Okeania hirsuta</name>
    <dbReference type="NCBI Taxonomy" id="1458930"/>
    <lineage>
        <taxon>Bacteria</taxon>
        <taxon>Bacillati</taxon>
        <taxon>Cyanobacteriota</taxon>
        <taxon>Cyanophyceae</taxon>
        <taxon>Oscillatoriophycideae</taxon>
        <taxon>Oscillatoriales</taxon>
        <taxon>Microcoleaceae</taxon>
        <taxon>Okeania</taxon>
    </lineage>
</organism>
<dbReference type="InterPro" id="IPR021399">
    <property type="entry name" value="DUF3038"/>
</dbReference>
<evidence type="ECO:0000313" key="2">
    <source>
        <dbReference type="Proteomes" id="UP000269154"/>
    </source>
</evidence>